<dbReference type="Proteomes" id="UP000276603">
    <property type="component" value="Unassembled WGS sequence"/>
</dbReference>
<dbReference type="CDD" id="cd00093">
    <property type="entry name" value="HTH_XRE"/>
    <property type="match status" value="1"/>
</dbReference>
<evidence type="ECO:0000256" key="1">
    <source>
        <dbReference type="ARBA" id="ARBA00023125"/>
    </source>
</evidence>
<dbReference type="EMBL" id="RBCJ01000001">
    <property type="protein sequence ID" value="RKN82703.1"/>
    <property type="molecule type" value="Genomic_DNA"/>
</dbReference>
<proteinExistence type="predicted"/>
<reference evidence="3 4" key="1">
    <citation type="submission" date="2018-10" db="EMBL/GenBank/DDBJ databases">
        <title>Ulvibacterium marinum gen. nov., sp. nov., a novel marine bacterium of the family Flavobacteriaceae, isolated from a culture of the green alga Ulva prolifera.</title>
        <authorList>
            <person name="Zhang Z."/>
        </authorList>
    </citation>
    <scope>NUCLEOTIDE SEQUENCE [LARGE SCALE GENOMIC DNA]</scope>
    <source>
        <strain evidence="3 4">CCMM003</strain>
    </source>
</reference>
<dbReference type="SUPFAM" id="SSF47413">
    <property type="entry name" value="lambda repressor-like DNA-binding domains"/>
    <property type="match status" value="1"/>
</dbReference>
<dbReference type="SMART" id="SM00530">
    <property type="entry name" value="HTH_XRE"/>
    <property type="match status" value="1"/>
</dbReference>
<organism evidence="3 4">
    <name type="scientific">Ulvibacterium marinum</name>
    <dbReference type="NCBI Taxonomy" id="2419782"/>
    <lineage>
        <taxon>Bacteria</taxon>
        <taxon>Pseudomonadati</taxon>
        <taxon>Bacteroidota</taxon>
        <taxon>Flavobacteriia</taxon>
        <taxon>Flavobacteriales</taxon>
        <taxon>Flavobacteriaceae</taxon>
        <taxon>Ulvibacterium</taxon>
    </lineage>
</organism>
<dbReference type="AlphaFoldDB" id="A0A3B0CAE3"/>
<evidence type="ECO:0000313" key="4">
    <source>
        <dbReference type="Proteomes" id="UP000276603"/>
    </source>
</evidence>
<dbReference type="PANTHER" id="PTHR46558:SF11">
    <property type="entry name" value="HTH-TYPE TRANSCRIPTIONAL REGULATOR XRE"/>
    <property type="match status" value="1"/>
</dbReference>
<dbReference type="GO" id="GO:0003677">
    <property type="term" value="F:DNA binding"/>
    <property type="evidence" value="ECO:0007669"/>
    <property type="project" value="UniProtKB-KW"/>
</dbReference>
<dbReference type="PROSITE" id="PS50943">
    <property type="entry name" value="HTH_CROC1"/>
    <property type="match status" value="1"/>
</dbReference>
<dbReference type="InterPro" id="IPR010982">
    <property type="entry name" value="Lambda_DNA-bd_dom_sf"/>
</dbReference>
<gene>
    <name evidence="3" type="ORF">D7Z94_02350</name>
</gene>
<comment type="caution">
    <text evidence="3">The sequence shown here is derived from an EMBL/GenBank/DDBJ whole genome shotgun (WGS) entry which is preliminary data.</text>
</comment>
<keyword evidence="1" id="KW-0238">DNA-binding</keyword>
<protein>
    <submittedName>
        <fullName evidence="3">XRE family transcriptional regulator</fullName>
    </submittedName>
</protein>
<keyword evidence="4" id="KW-1185">Reference proteome</keyword>
<evidence type="ECO:0000313" key="3">
    <source>
        <dbReference type="EMBL" id="RKN82703.1"/>
    </source>
</evidence>
<dbReference type="Pfam" id="PF01381">
    <property type="entry name" value="HTH_3"/>
    <property type="match status" value="1"/>
</dbReference>
<sequence>MFILKQLRRKKSINQTDLAKAIGVSLRTIQLYEKKDANIPIKNLTKIAQYFDVTIAELYSNENLNEKGAAYDTPETVEKGHTITKLAPGKYLIYAPLLLTEQYGKFSKQYAKKVFVQTLPRIGFVLDRVSVAHYMAFEISNNSMDDGSLNSIPFKSIVLGKLVQLDKIQGYMQGNPNGASILVYKGNVMCKVISDYNRKTKTVVCKSLNDSPEYSDFEIKVGEIDQLYAILGKQIAHI</sequence>
<dbReference type="PANTHER" id="PTHR46558">
    <property type="entry name" value="TRACRIPTIONAL REGULATORY PROTEIN-RELATED-RELATED"/>
    <property type="match status" value="1"/>
</dbReference>
<name>A0A3B0CAE3_9FLAO</name>
<feature type="domain" description="HTH cro/C1-type" evidence="2">
    <location>
        <begin position="4"/>
        <end position="58"/>
    </location>
</feature>
<dbReference type="Gene3D" id="1.10.260.40">
    <property type="entry name" value="lambda repressor-like DNA-binding domains"/>
    <property type="match status" value="1"/>
</dbReference>
<evidence type="ECO:0000259" key="2">
    <source>
        <dbReference type="PROSITE" id="PS50943"/>
    </source>
</evidence>
<accession>A0A3B0CAE3</accession>
<dbReference type="InterPro" id="IPR001387">
    <property type="entry name" value="Cro/C1-type_HTH"/>
</dbReference>